<feature type="domain" description="Fe/B12 periplasmic-binding" evidence="5">
    <location>
        <begin position="46"/>
        <end position="314"/>
    </location>
</feature>
<sequence>MAAALLLAGCGGGEPAPAEPAAGGAGFPRTVDHAMGRTTIEAQPKKVAALDATYVGAAMALETEVVAFTKFSAYGDALPPYLGEDAKRFGAAAKPIGALETPNVEQLHDIAPDLIISAKVRHEKLYNELTGVAPTVFSETTGATWKDNLRLLGRALGKEELAERRLAAYAERARAVGEAVKAKLGRPATASLVRFVEGEPTLRLYTSNSFPGIVLADAGLTRPQGQPDLPDKISVNLSQEDIGKVDADQIFVSTWTDPDEQGVDVKAQFQANPLWGTLKGKRTEVEDGVWVGSVSLHGAHAMLDQIAQHFGVPVPPRG</sequence>
<comment type="caution">
    <text evidence="6">The sequence shown here is derived from an EMBL/GenBank/DDBJ whole genome shotgun (WGS) entry which is preliminary data.</text>
</comment>
<dbReference type="InterPro" id="IPR051313">
    <property type="entry name" value="Bact_iron-sidero_bind"/>
</dbReference>
<comment type="similarity">
    <text evidence="2">Belongs to the bacterial solute-binding protein 8 family.</text>
</comment>
<comment type="subcellular location">
    <subcellularLocation>
        <location evidence="1">Cell envelope</location>
    </subcellularLocation>
</comment>
<gene>
    <name evidence="6" type="ORF">EWH70_05635</name>
</gene>
<keyword evidence="7" id="KW-1185">Reference proteome</keyword>
<proteinExistence type="inferred from homology"/>
<name>A0A4Q7JDH8_9PSEU</name>
<evidence type="ECO:0000256" key="2">
    <source>
        <dbReference type="ARBA" id="ARBA00008814"/>
    </source>
</evidence>
<dbReference type="EMBL" id="SFCC01000002">
    <property type="protein sequence ID" value="RZQ65479.1"/>
    <property type="molecule type" value="Genomic_DNA"/>
</dbReference>
<evidence type="ECO:0000256" key="4">
    <source>
        <dbReference type="ARBA" id="ARBA00022729"/>
    </source>
</evidence>
<dbReference type="SUPFAM" id="SSF53807">
    <property type="entry name" value="Helical backbone' metal receptor"/>
    <property type="match status" value="1"/>
</dbReference>
<evidence type="ECO:0000313" key="7">
    <source>
        <dbReference type="Proteomes" id="UP000292003"/>
    </source>
</evidence>
<dbReference type="Proteomes" id="UP000292003">
    <property type="component" value="Unassembled WGS sequence"/>
</dbReference>
<dbReference type="PANTHER" id="PTHR30532">
    <property type="entry name" value="IRON III DICITRATE-BINDING PERIPLASMIC PROTEIN"/>
    <property type="match status" value="1"/>
</dbReference>
<keyword evidence="3" id="KW-0813">Transport</keyword>
<dbReference type="OrthoDB" id="9793175at2"/>
<evidence type="ECO:0000256" key="3">
    <source>
        <dbReference type="ARBA" id="ARBA00022448"/>
    </source>
</evidence>
<accession>A0A4Q7JDH8</accession>
<organism evidence="6 7">
    <name type="scientific">Amycolatopsis suaedae</name>
    <dbReference type="NCBI Taxonomy" id="2510978"/>
    <lineage>
        <taxon>Bacteria</taxon>
        <taxon>Bacillati</taxon>
        <taxon>Actinomycetota</taxon>
        <taxon>Actinomycetes</taxon>
        <taxon>Pseudonocardiales</taxon>
        <taxon>Pseudonocardiaceae</taxon>
        <taxon>Amycolatopsis</taxon>
    </lineage>
</organism>
<dbReference type="Gene3D" id="3.40.50.1980">
    <property type="entry name" value="Nitrogenase molybdenum iron protein domain"/>
    <property type="match status" value="2"/>
</dbReference>
<dbReference type="PANTHER" id="PTHR30532:SF1">
    <property type="entry name" value="IRON(3+)-HYDROXAMATE-BINDING PROTEIN FHUD"/>
    <property type="match status" value="1"/>
</dbReference>
<dbReference type="GO" id="GO:1901678">
    <property type="term" value="P:iron coordination entity transport"/>
    <property type="evidence" value="ECO:0007669"/>
    <property type="project" value="UniProtKB-ARBA"/>
</dbReference>
<dbReference type="CDD" id="cd01146">
    <property type="entry name" value="FhuD"/>
    <property type="match status" value="1"/>
</dbReference>
<evidence type="ECO:0000259" key="5">
    <source>
        <dbReference type="PROSITE" id="PS50983"/>
    </source>
</evidence>
<dbReference type="InterPro" id="IPR002491">
    <property type="entry name" value="ABC_transptr_periplasmic_BD"/>
</dbReference>
<dbReference type="AlphaFoldDB" id="A0A4Q7JDH8"/>
<protein>
    <submittedName>
        <fullName evidence="6">Iron-siderophore ABC transporter substrate-binding protein</fullName>
    </submittedName>
</protein>
<evidence type="ECO:0000313" key="6">
    <source>
        <dbReference type="EMBL" id="RZQ65479.1"/>
    </source>
</evidence>
<keyword evidence="4" id="KW-0732">Signal</keyword>
<dbReference type="PROSITE" id="PS50983">
    <property type="entry name" value="FE_B12_PBP"/>
    <property type="match status" value="1"/>
</dbReference>
<evidence type="ECO:0000256" key="1">
    <source>
        <dbReference type="ARBA" id="ARBA00004196"/>
    </source>
</evidence>
<dbReference type="Pfam" id="PF01497">
    <property type="entry name" value="Peripla_BP_2"/>
    <property type="match status" value="1"/>
</dbReference>
<dbReference type="GO" id="GO:0030288">
    <property type="term" value="C:outer membrane-bounded periplasmic space"/>
    <property type="evidence" value="ECO:0007669"/>
    <property type="project" value="TreeGrafter"/>
</dbReference>
<reference evidence="6 7" key="1">
    <citation type="submission" date="2019-02" db="EMBL/GenBank/DDBJ databases">
        <title>Draft genome sequence of Amycolatopsis sp. 8-3EHSu isolated from roots of Suaeda maritima.</title>
        <authorList>
            <person name="Duangmal K."/>
            <person name="Chantavorakit T."/>
        </authorList>
    </citation>
    <scope>NUCLEOTIDE SEQUENCE [LARGE SCALE GENOMIC DNA]</scope>
    <source>
        <strain evidence="6 7">8-3EHSu</strain>
    </source>
</reference>